<evidence type="ECO:0000256" key="2">
    <source>
        <dbReference type="PROSITE-ProRule" id="PRU00192"/>
    </source>
</evidence>
<accession>S7Z8Q0</accession>
<dbReference type="InterPro" id="IPR001452">
    <property type="entry name" value="SH3_domain"/>
</dbReference>
<dbReference type="HOGENOM" id="CLU_064525_1_1_1"/>
<reference evidence="5 6" key="1">
    <citation type="journal article" date="2013" name="PLoS ONE">
        <title>Genomic and secretomic analyses reveal unique features of the lignocellulolytic enzyme system of Penicillium decumbens.</title>
        <authorList>
            <person name="Liu G."/>
            <person name="Zhang L."/>
            <person name="Wei X."/>
            <person name="Zou G."/>
            <person name="Qin Y."/>
            <person name="Ma L."/>
            <person name="Li J."/>
            <person name="Zheng H."/>
            <person name="Wang S."/>
            <person name="Wang C."/>
            <person name="Xun L."/>
            <person name="Zhao G.-P."/>
            <person name="Zhou Z."/>
            <person name="Qu Y."/>
        </authorList>
    </citation>
    <scope>NUCLEOTIDE SEQUENCE [LARGE SCALE GENOMIC DNA]</scope>
    <source>
        <strain evidence="6">114-2 / CGMCC 5302</strain>
    </source>
</reference>
<dbReference type="SMART" id="SM00326">
    <property type="entry name" value="SH3"/>
    <property type="match status" value="1"/>
</dbReference>
<keyword evidence="1 2" id="KW-0728">SH3 domain</keyword>
<evidence type="ECO:0000256" key="3">
    <source>
        <dbReference type="SAM" id="MobiDB-lite"/>
    </source>
</evidence>
<dbReference type="PANTHER" id="PTHR45929">
    <property type="entry name" value="JAK PATHWAY SIGNAL TRANSDUCTION ADAPTOR MOLECULE"/>
    <property type="match status" value="1"/>
</dbReference>
<dbReference type="STRING" id="933388.S7Z8Q0"/>
<feature type="domain" description="SH3" evidence="4">
    <location>
        <begin position="119"/>
        <end position="180"/>
    </location>
</feature>
<proteinExistence type="predicted"/>
<evidence type="ECO:0000256" key="1">
    <source>
        <dbReference type="ARBA" id="ARBA00022443"/>
    </source>
</evidence>
<dbReference type="CDD" id="cd00174">
    <property type="entry name" value="SH3"/>
    <property type="match status" value="1"/>
</dbReference>
<dbReference type="OrthoDB" id="6250593at2759"/>
<dbReference type="eggNOG" id="KOG3601">
    <property type="taxonomic scope" value="Eukaryota"/>
</dbReference>
<dbReference type="PhylomeDB" id="S7Z8Q0"/>
<evidence type="ECO:0000313" key="6">
    <source>
        <dbReference type="Proteomes" id="UP000019376"/>
    </source>
</evidence>
<evidence type="ECO:0000313" key="5">
    <source>
        <dbReference type="EMBL" id="EPS26965.1"/>
    </source>
</evidence>
<feature type="compositionally biased region" description="Low complexity" evidence="3">
    <location>
        <begin position="49"/>
        <end position="67"/>
    </location>
</feature>
<feature type="compositionally biased region" description="Polar residues" evidence="3">
    <location>
        <begin position="202"/>
        <end position="211"/>
    </location>
</feature>
<organism evidence="5 6">
    <name type="scientific">Penicillium oxalicum (strain 114-2 / CGMCC 5302)</name>
    <name type="common">Penicillium decumbens</name>
    <dbReference type="NCBI Taxonomy" id="933388"/>
    <lineage>
        <taxon>Eukaryota</taxon>
        <taxon>Fungi</taxon>
        <taxon>Dikarya</taxon>
        <taxon>Ascomycota</taxon>
        <taxon>Pezizomycotina</taxon>
        <taxon>Eurotiomycetes</taxon>
        <taxon>Eurotiomycetidae</taxon>
        <taxon>Eurotiales</taxon>
        <taxon>Aspergillaceae</taxon>
        <taxon>Penicillium</taxon>
    </lineage>
</organism>
<name>S7Z8Q0_PENO1</name>
<dbReference type="SUPFAM" id="SSF50044">
    <property type="entry name" value="SH3-domain"/>
    <property type="match status" value="1"/>
</dbReference>
<dbReference type="PANTHER" id="PTHR45929:SF7">
    <property type="entry name" value="LAS SEVENTEEN-BINDING PROTEIN 1"/>
    <property type="match status" value="1"/>
</dbReference>
<dbReference type="EMBL" id="KB644409">
    <property type="protein sequence ID" value="EPS26965.1"/>
    <property type="molecule type" value="Genomic_DNA"/>
</dbReference>
<dbReference type="InterPro" id="IPR036028">
    <property type="entry name" value="SH3-like_dom_sf"/>
</dbReference>
<evidence type="ECO:0000259" key="4">
    <source>
        <dbReference type="PROSITE" id="PS50002"/>
    </source>
</evidence>
<feature type="compositionally biased region" description="Pro residues" evidence="3">
    <location>
        <begin position="68"/>
        <end position="86"/>
    </location>
</feature>
<feature type="region of interest" description="Disordered" evidence="3">
    <location>
        <begin position="200"/>
        <end position="222"/>
    </location>
</feature>
<feature type="region of interest" description="Disordered" evidence="3">
    <location>
        <begin position="49"/>
        <end position="94"/>
    </location>
</feature>
<protein>
    <recommendedName>
        <fullName evidence="4">SH3 domain-containing protein</fullName>
    </recommendedName>
</protein>
<dbReference type="InterPro" id="IPR050670">
    <property type="entry name" value="STAM"/>
</dbReference>
<sequence>MASEFQSAMTIRSLRILKNELEFLADSSVIQRDQLNAILAQLPTETDARAAAARQNQTTPSPLSVQPLPLPIRAQPPPAPYSPPVSQPSSLPMHEKAPAYGQYATPPPVAPPAYPQAPPSLGFATALWAYTPTDAGDLALAQNDRIVVLEHMNDDWWRGRNERTGKEGIFPKSYVKPLDEKAGIYSPPPPTNYGNMPLAVAQSGSNPASNDPEQKSKFEENGKKFGKKLGNAAIFGAGATVGSNIVNSIF</sequence>
<dbReference type="Pfam" id="PF00018">
    <property type="entry name" value="SH3_1"/>
    <property type="match status" value="1"/>
</dbReference>
<dbReference type="Proteomes" id="UP000019376">
    <property type="component" value="Unassembled WGS sequence"/>
</dbReference>
<dbReference type="Gene3D" id="2.30.30.40">
    <property type="entry name" value="SH3 Domains"/>
    <property type="match status" value="1"/>
</dbReference>
<gene>
    <name evidence="5" type="ORF">PDE_01905</name>
</gene>
<keyword evidence="6" id="KW-1185">Reference proteome</keyword>
<dbReference type="PROSITE" id="PS50002">
    <property type="entry name" value="SH3"/>
    <property type="match status" value="1"/>
</dbReference>
<feature type="compositionally biased region" description="Basic and acidic residues" evidence="3">
    <location>
        <begin position="212"/>
        <end position="222"/>
    </location>
</feature>
<dbReference type="AlphaFoldDB" id="S7Z8Q0"/>